<feature type="transmembrane region" description="Helical" evidence="8">
    <location>
        <begin position="13"/>
        <end position="32"/>
    </location>
</feature>
<keyword evidence="5 8" id="KW-1133">Transmembrane helix</keyword>
<sequence length="265" mass="27271">MNPSNWDIFTGEVVGTALLILLGGGVVAAITFKKSKAYQAGWVAISLGWGFAVMTGAYVAAGVSGAHLNPAVTLGLAIKGDTDWGDVPLYIASETLGAMIGAALVWLAYYGQFRDHLTDPEVVGDRRDGEPKAIEAMEKGAGPVLGIFSTGPEIRNPVQNVMTEIIGTFVLVIAILTQGLNQEGNGLGPLGVLIVALVVASIGLSLGGPTGYAINPARDLGPRIVHALLPLPNKGGSDWSYAWVPIVGPLIGGALAGGLYELAFA</sequence>
<keyword evidence="6 8" id="KW-0472">Membrane</keyword>
<evidence type="ECO:0000256" key="2">
    <source>
        <dbReference type="ARBA" id="ARBA00006175"/>
    </source>
</evidence>
<comment type="subcellular location">
    <subcellularLocation>
        <location evidence="1">Membrane</location>
        <topology evidence="1">Multi-pass membrane protein</topology>
    </subcellularLocation>
</comment>
<dbReference type="Proteomes" id="UP001500443">
    <property type="component" value="Unassembled WGS sequence"/>
</dbReference>
<evidence type="ECO:0000256" key="7">
    <source>
        <dbReference type="RuleBase" id="RU000477"/>
    </source>
</evidence>
<dbReference type="InterPro" id="IPR050363">
    <property type="entry name" value="MIP/Aquaporin"/>
</dbReference>
<dbReference type="SUPFAM" id="SSF81338">
    <property type="entry name" value="Aquaporin-like"/>
    <property type="match status" value="1"/>
</dbReference>
<keyword evidence="10" id="KW-1185">Reference proteome</keyword>
<dbReference type="RefSeq" id="WP_344288136.1">
    <property type="nucleotide sequence ID" value="NZ_BAAAPF010000013.1"/>
</dbReference>
<dbReference type="PROSITE" id="PS00221">
    <property type="entry name" value="MIP"/>
    <property type="match status" value="1"/>
</dbReference>
<dbReference type="NCBIfam" id="TIGR00861">
    <property type="entry name" value="MIP"/>
    <property type="match status" value="1"/>
</dbReference>
<evidence type="ECO:0000256" key="3">
    <source>
        <dbReference type="ARBA" id="ARBA00022448"/>
    </source>
</evidence>
<gene>
    <name evidence="9" type="ORF">GCM10009802_09310</name>
</gene>
<evidence type="ECO:0000256" key="5">
    <source>
        <dbReference type="ARBA" id="ARBA00022989"/>
    </source>
</evidence>
<accession>A0ABN2XHB0</accession>
<evidence type="ECO:0000256" key="8">
    <source>
        <dbReference type="SAM" id="Phobius"/>
    </source>
</evidence>
<comment type="caution">
    <text evidence="9">The sequence shown here is derived from an EMBL/GenBank/DDBJ whole genome shotgun (WGS) entry which is preliminary data.</text>
</comment>
<evidence type="ECO:0000313" key="10">
    <source>
        <dbReference type="Proteomes" id="UP001500443"/>
    </source>
</evidence>
<dbReference type="InterPro" id="IPR023271">
    <property type="entry name" value="Aquaporin-like"/>
</dbReference>
<reference evidence="9 10" key="1">
    <citation type="journal article" date="2019" name="Int. J. Syst. Evol. Microbiol.">
        <title>The Global Catalogue of Microorganisms (GCM) 10K type strain sequencing project: providing services to taxonomists for standard genome sequencing and annotation.</title>
        <authorList>
            <consortium name="The Broad Institute Genomics Platform"/>
            <consortium name="The Broad Institute Genome Sequencing Center for Infectious Disease"/>
            <person name="Wu L."/>
            <person name="Ma J."/>
        </authorList>
    </citation>
    <scope>NUCLEOTIDE SEQUENCE [LARGE SCALE GENOMIC DNA]</scope>
    <source>
        <strain evidence="9 10">JCM 15481</strain>
    </source>
</reference>
<evidence type="ECO:0000256" key="6">
    <source>
        <dbReference type="ARBA" id="ARBA00023136"/>
    </source>
</evidence>
<dbReference type="InterPro" id="IPR000425">
    <property type="entry name" value="MIP"/>
</dbReference>
<feature type="transmembrane region" description="Helical" evidence="8">
    <location>
        <begin position="87"/>
        <end position="109"/>
    </location>
</feature>
<name>A0ABN2XHB0_9ACTN</name>
<keyword evidence="4 7" id="KW-0812">Transmembrane</keyword>
<comment type="similarity">
    <text evidence="2 7">Belongs to the MIP/aquaporin (TC 1.A.8) family.</text>
</comment>
<dbReference type="PANTHER" id="PTHR43829:SF9">
    <property type="entry name" value="AQUAPORIN-9"/>
    <property type="match status" value="1"/>
</dbReference>
<dbReference type="Gene3D" id="1.20.1080.10">
    <property type="entry name" value="Glycerol uptake facilitator protein"/>
    <property type="match status" value="1"/>
</dbReference>
<organism evidence="9 10">
    <name type="scientific">Streptomyces synnematoformans</name>
    <dbReference type="NCBI Taxonomy" id="415721"/>
    <lineage>
        <taxon>Bacteria</taxon>
        <taxon>Bacillati</taxon>
        <taxon>Actinomycetota</taxon>
        <taxon>Actinomycetes</taxon>
        <taxon>Kitasatosporales</taxon>
        <taxon>Streptomycetaceae</taxon>
        <taxon>Streptomyces</taxon>
    </lineage>
</organism>
<keyword evidence="3 7" id="KW-0813">Transport</keyword>
<proteinExistence type="inferred from homology"/>
<protein>
    <submittedName>
        <fullName evidence="9">MIP/aquaporin family protein</fullName>
    </submittedName>
</protein>
<feature type="transmembrane region" description="Helical" evidence="8">
    <location>
        <begin position="192"/>
        <end position="214"/>
    </location>
</feature>
<feature type="transmembrane region" description="Helical" evidence="8">
    <location>
        <begin position="44"/>
        <end position="67"/>
    </location>
</feature>
<evidence type="ECO:0000256" key="4">
    <source>
        <dbReference type="ARBA" id="ARBA00022692"/>
    </source>
</evidence>
<evidence type="ECO:0000256" key="1">
    <source>
        <dbReference type="ARBA" id="ARBA00004141"/>
    </source>
</evidence>
<dbReference type="InterPro" id="IPR022357">
    <property type="entry name" value="MIP_CS"/>
</dbReference>
<dbReference type="PANTHER" id="PTHR43829">
    <property type="entry name" value="AQUAPORIN OR AQUAGLYCEROPORIN RELATED"/>
    <property type="match status" value="1"/>
</dbReference>
<dbReference type="Pfam" id="PF00230">
    <property type="entry name" value="MIP"/>
    <property type="match status" value="1"/>
</dbReference>
<evidence type="ECO:0000313" key="9">
    <source>
        <dbReference type="EMBL" id="GAA2111613.1"/>
    </source>
</evidence>
<dbReference type="EMBL" id="BAAAPF010000013">
    <property type="protein sequence ID" value="GAA2111613.1"/>
    <property type="molecule type" value="Genomic_DNA"/>
</dbReference>
<dbReference type="PRINTS" id="PR00783">
    <property type="entry name" value="MINTRINSICP"/>
</dbReference>